<evidence type="ECO:0000313" key="2">
    <source>
        <dbReference type="EMBL" id="KAF7808424.1"/>
    </source>
</evidence>
<feature type="region of interest" description="Disordered" evidence="1">
    <location>
        <begin position="1"/>
        <end position="27"/>
    </location>
</feature>
<proteinExistence type="predicted"/>
<evidence type="ECO:0000313" key="3">
    <source>
        <dbReference type="Proteomes" id="UP000634136"/>
    </source>
</evidence>
<feature type="compositionally biased region" description="Polar residues" evidence="1">
    <location>
        <begin position="8"/>
        <end position="19"/>
    </location>
</feature>
<dbReference type="Proteomes" id="UP000634136">
    <property type="component" value="Unassembled WGS sequence"/>
</dbReference>
<organism evidence="2 3">
    <name type="scientific">Senna tora</name>
    <dbReference type="NCBI Taxonomy" id="362788"/>
    <lineage>
        <taxon>Eukaryota</taxon>
        <taxon>Viridiplantae</taxon>
        <taxon>Streptophyta</taxon>
        <taxon>Embryophyta</taxon>
        <taxon>Tracheophyta</taxon>
        <taxon>Spermatophyta</taxon>
        <taxon>Magnoliopsida</taxon>
        <taxon>eudicotyledons</taxon>
        <taxon>Gunneridae</taxon>
        <taxon>Pentapetalae</taxon>
        <taxon>rosids</taxon>
        <taxon>fabids</taxon>
        <taxon>Fabales</taxon>
        <taxon>Fabaceae</taxon>
        <taxon>Caesalpinioideae</taxon>
        <taxon>Cassia clade</taxon>
        <taxon>Senna</taxon>
    </lineage>
</organism>
<comment type="caution">
    <text evidence="2">The sequence shown here is derived from an EMBL/GenBank/DDBJ whole genome shotgun (WGS) entry which is preliminary data.</text>
</comment>
<dbReference type="AlphaFoldDB" id="A0A834T340"/>
<gene>
    <name evidence="2" type="ORF">G2W53_035167</name>
</gene>
<sequence length="46" mass="5008">MSRHKSSKATTYFSKSGQGPQKGYGSDVSRVLRRVAVPPLTKGRVT</sequence>
<dbReference type="EMBL" id="JAAIUW010000011">
    <property type="protein sequence ID" value="KAF7808424.1"/>
    <property type="molecule type" value="Genomic_DNA"/>
</dbReference>
<name>A0A834T340_9FABA</name>
<accession>A0A834T340</accession>
<keyword evidence="3" id="KW-1185">Reference proteome</keyword>
<evidence type="ECO:0000256" key="1">
    <source>
        <dbReference type="SAM" id="MobiDB-lite"/>
    </source>
</evidence>
<protein>
    <submittedName>
        <fullName evidence="2">Uncharacterized protein</fullName>
    </submittedName>
</protein>
<reference evidence="2" key="1">
    <citation type="submission" date="2020-09" db="EMBL/GenBank/DDBJ databases">
        <title>Genome-Enabled Discovery of Anthraquinone Biosynthesis in Senna tora.</title>
        <authorList>
            <person name="Kang S.-H."/>
            <person name="Pandey R.P."/>
            <person name="Lee C.-M."/>
            <person name="Sim J.-S."/>
            <person name="Jeong J.-T."/>
            <person name="Choi B.-S."/>
            <person name="Jung M."/>
            <person name="Ginzburg D."/>
            <person name="Zhao K."/>
            <person name="Won S.Y."/>
            <person name="Oh T.-J."/>
            <person name="Yu Y."/>
            <person name="Kim N.-H."/>
            <person name="Lee O.R."/>
            <person name="Lee T.-H."/>
            <person name="Bashyal P."/>
            <person name="Kim T.-S."/>
            <person name="Lee W.-H."/>
            <person name="Kawkins C."/>
            <person name="Kim C.-K."/>
            <person name="Kim J.S."/>
            <person name="Ahn B.O."/>
            <person name="Rhee S.Y."/>
            <person name="Sohng J.K."/>
        </authorList>
    </citation>
    <scope>NUCLEOTIDE SEQUENCE</scope>
    <source>
        <tissue evidence="2">Leaf</tissue>
    </source>
</reference>